<sequence>MPIISIVVPCYNEEEALPLFYQEATRVAGEMSGIDFEFVFIDDGSRDNTLSVLRRLAAADRRVRFVSFSRNFGKEAGMLAGLEAATGDYVALMDADLQDPPALLPELYRAVTEEGYDCAATRRTTRAGEPPIRSFFARLFYRLIHKISDADIVDGARDYRLMRRAVVDAILSMREYNRFSKGIFGWVGFRTKWIPFVNVERVAGETKWSFWKLFRYSLEGIVAFSTVPLALASVLGVLLCLIAFVFILVVLVKTLAFGDPVGGWPSMICVILFLGGVQLLCIGILGQYLSKTYLETKRRPIYLVRETEEGIK</sequence>
<feature type="domain" description="Glycosyltransferase 2-like" evidence="2">
    <location>
        <begin position="5"/>
        <end position="170"/>
    </location>
</feature>
<evidence type="ECO:0000313" key="4">
    <source>
        <dbReference type="Proteomes" id="UP000606499"/>
    </source>
</evidence>
<dbReference type="PANTHER" id="PTHR48090:SF8">
    <property type="entry name" value="GLYCOSYLTRANSFERASE CSBB-RELATED"/>
    <property type="match status" value="1"/>
</dbReference>
<evidence type="ECO:0000313" key="3">
    <source>
        <dbReference type="EMBL" id="MBC5724241.1"/>
    </source>
</evidence>
<dbReference type="Gene3D" id="3.90.550.10">
    <property type="entry name" value="Spore Coat Polysaccharide Biosynthesis Protein SpsA, Chain A"/>
    <property type="match status" value="1"/>
</dbReference>
<organism evidence="3 4">
    <name type="scientific">Agathobaculum faecis</name>
    <dbReference type="NCBI Taxonomy" id="2763013"/>
    <lineage>
        <taxon>Bacteria</taxon>
        <taxon>Bacillati</taxon>
        <taxon>Bacillota</taxon>
        <taxon>Clostridia</taxon>
        <taxon>Eubacteriales</taxon>
        <taxon>Butyricicoccaceae</taxon>
        <taxon>Agathobaculum</taxon>
    </lineage>
</organism>
<protein>
    <submittedName>
        <fullName evidence="3">Glycosyltransferase family 2 protein</fullName>
    </submittedName>
</protein>
<dbReference type="CDD" id="cd04187">
    <property type="entry name" value="DPM1_like_bac"/>
    <property type="match status" value="1"/>
</dbReference>
<dbReference type="Pfam" id="PF00535">
    <property type="entry name" value="Glycos_transf_2"/>
    <property type="match status" value="1"/>
</dbReference>
<dbReference type="EMBL" id="JACOPL010000002">
    <property type="protein sequence ID" value="MBC5724241.1"/>
    <property type="molecule type" value="Genomic_DNA"/>
</dbReference>
<feature type="transmembrane region" description="Helical" evidence="1">
    <location>
        <begin position="221"/>
        <end position="252"/>
    </location>
</feature>
<dbReference type="InterPro" id="IPR050256">
    <property type="entry name" value="Glycosyltransferase_2"/>
</dbReference>
<name>A0A923LS28_9FIRM</name>
<dbReference type="GO" id="GO:0005886">
    <property type="term" value="C:plasma membrane"/>
    <property type="evidence" value="ECO:0007669"/>
    <property type="project" value="TreeGrafter"/>
</dbReference>
<accession>A0A923LS28</accession>
<evidence type="ECO:0000259" key="2">
    <source>
        <dbReference type="Pfam" id="PF00535"/>
    </source>
</evidence>
<dbReference type="InterPro" id="IPR001173">
    <property type="entry name" value="Glyco_trans_2-like"/>
</dbReference>
<feature type="transmembrane region" description="Helical" evidence="1">
    <location>
        <begin position="264"/>
        <end position="289"/>
    </location>
</feature>
<dbReference type="SUPFAM" id="SSF53448">
    <property type="entry name" value="Nucleotide-diphospho-sugar transferases"/>
    <property type="match status" value="1"/>
</dbReference>
<keyword evidence="1" id="KW-1133">Transmembrane helix</keyword>
<dbReference type="InterPro" id="IPR029044">
    <property type="entry name" value="Nucleotide-diphossugar_trans"/>
</dbReference>
<keyword evidence="1" id="KW-0472">Membrane</keyword>
<dbReference type="Proteomes" id="UP000606499">
    <property type="component" value="Unassembled WGS sequence"/>
</dbReference>
<keyword evidence="1" id="KW-0812">Transmembrane</keyword>
<keyword evidence="4" id="KW-1185">Reference proteome</keyword>
<gene>
    <name evidence="3" type="ORF">H8S45_01995</name>
</gene>
<dbReference type="RefSeq" id="WP_054326641.1">
    <property type="nucleotide sequence ID" value="NZ_JACOPL010000002.1"/>
</dbReference>
<dbReference type="PANTHER" id="PTHR48090">
    <property type="entry name" value="UNDECAPRENYL-PHOSPHATE 4-DEOXY-4-FORMAMIDO-L-ARABINOSE TRANSFERASE-RELATED"/>
    <property type="match status" value="1"/>
</dbReference>
<dbReference type="AlphaFoldDB" id="A0A923LS28"/>
<reference evidence="3" key="1">
    <citation type="submission" date="2020-08" db="EMBL/GenBank/DDBJ databases">
        <title>Genome public.</title>
        <authorList>
            <person name="Liu C."/>
            <person name="Sun Q."/>
        </authorList>
    </citation>
    <scope>NUCLEOTIDE SEQUENCE</scope>
    <source>
        <strain evidence="3">NSJ-28</strain>
    </source>
</reference>
<comment type="caution">
    <text evidence="3">The sequence shown here is derived from an EMBL/GenBank/DDBJ whole genome shotgun (WGS) entry which is preliminary data.</text>
</comment>
<proteinExistence type="predicted"/>
<evidence type="ECO:0000256" key="1">
    <source>
        <dbReference type="SAM" id="Phobius"/>
    </source>
</evidence>